<feature type="domain" description="DUF4774" evidence="2">
    <location>
        <begin position="532"/>
        <end position="584"/>
    </location>
</feature>
<evidence type="ECO:0000259" key="2">
    <source>
        <dbReference type="Pfam" id="PF15999"/>
    </source>
</evidence>
<dbReference type="GeneID" id="115883734"/>
<dbReference type="OrthoDB" id="8194084at2759"/>
<dbReference type="InterPro" id="IPR031942">
    <property type="entry name" value="DUF4774"/>
</dbReference>
<dbReference type="Pfam" id="PF15999">
    <property type="entry name" value="DUF4774"/>
    <property type="match status" value="1"/>
</dbReference>
<accession>A0A6J2Y2F1</accession>
<dbReference type="RefSeq" id="XP_030758003.1">
    <property type="nucleotide sequence ID" value="XM_030902143.1"/>
</dbReference>
<name>A0A6J2Y2F1_SITOR</name>
<evidence type="ECO:0000313" key="4">
    <source>
        <dbReference type="RefSeq" id="XP_030758003.1"/>
    </source>
</evidence>
<organism evidence="3 4">
    <name type="scientific">Sitophilus oryzae</name>
    <name type="common">Rice weevil</name>
    <name type="synonym">Curculio oryzae</name>
    <dbReference type="NCBI Taxonomy" id="7048"/>
    <lineage>
        <taxon>Eukaryota</taxon>
        <taxon>Metazoa</taxon>
        <taxon>Ecdysozoa</taxon>
        <taxon>Arthropoda</taxon>
        <taxon>Hexapoda</taxon>
        <taxon>Insecta</taxon>
        <taxon>Pterygota</taxon>
        <taxon>Neoptera</taxon>
        <taxon>Endopterygota</taxon>
        <taxon>Coleoptera</taxon>
        <taxon>Polyphaga</taxon>
        <taxon>Cucujiformia</taxon>
        <taxon>Curculionidae</taxon>
        <taxon>Dryophthorinae</taxon>
        <taxon>Sitophilus</taxon>
    </lineage>
</organism>
<evidence type="ECO:0000256" key="1">
    <source>
        <dbReference type="SAM" id="MobiDB-lite"/>
    </source>
</evidence>
<gene>
    <name evidence="4" type="primary">LOC115883734</name>
</gene>
<keyword evidence="3" id="KW-1185">Reference proteome</keyword>
<reference evidence="4" key="1">
    <citation type="submission" date="2025-08" db="UniProtKB">
        <authorList>
            <consortium name="RefSeq"/>
        </authorList>
    </citation>
    <scope>IDENTIFICATION</scope>
    <source>
        <tissue evidence="4">Gonads</tissue>
    </source>
</reference>
<dbReference type="InParanoid" id="A0A6J2Y2F1"/>
<dbReference type="AlphaFoldDB" id="A0A6J2Y2F1"/>
<protein>
    <submittedName>
        <fullName evidence="4">Uncharacterized protein LOC115883734</fullName>
    </submittedName>
</protein>
<dbReference type="Proteomes" id="UP000504635">
    <property type="component" value="Unplaced"/>
</dbReference>
<proteinExistence type="predicted"/>
<dbReference type="KEGG" id="soy:115883734"/>
<evidence type="ECO:0000313" key="3">
    <source>
        <dbReference type="Proteomes" id="UP000504635"/>
    </source>
</evidence>
<sequence>MCIFVYTILYICSNNYFNFRKESRDVEEINPPLPENLMANPLYIENQKKIDTSTKDILAKIAEVNKSQGLSRKKSKPGYIQFPFGFYSSQEKSHQIGDSKESKDLYSNPILEYLRERDLNTKDDGKSTFKNQMVYQPGNEESYIAKITDLNSQIEPEDIIRGQYIKRKITHYQTVVLPSPYINTNSEYPISPTATLPINGLKNVEPIPYSNSQYFLPPSNYPYPGYQYQLPFSYNAPPSDVVQQQEIAYRNNILNQNAADEKKKTSNSESVSNSKFPIVYPQMTMKNTDILKQTTAQSRQNWNWPGANLFPIYIRDPFLQMYYAVTNMVEYGPTAGNEGPCKLTPRPTRLKADTESSTDFGEDNHYHRQQIEVEINKKNGTNEVRMINTDPSSLLPEMDYLDVESLDIGNDDLIKLTLNLPTPTPTPVPVESREINGKSNIYRSSWEKLAQINNNKSSLFPAGKLDFSSIIRRPDSNIATTIPPPQITNQYLQIHQLEDEPESEKTDIGISNQGSKKLISKDNTGNGIFIHKLRVRHGGVAIAGPGGIATAGSGGTAIVGPDGIAYTHPDGLAIAGSGTKVVAVDPKIDLNEVIKNVVTNGSKPVPNTRLGKVVAIGPVIYYNKGI</sequence>
<feature type="region of interest" description="Disordered" evidence="1">
    <location>
        <begin position="339"/>
        <end position="365"/>
    </location>
</feature>